<dbReference type="OrthoDB" id="3242975at2"/>
<dbReference type="STRING" id="708126.BW727_100106"/>
<proteinExistence type="predicted"/>
<evidence type="ECO:0008006" key="3">
    <source>
        <dbReference type="Google" id="ProtNLM"/>
    </source>
</evidence>
<organism evidence="1 2">
    <name type="scientific">Jeotgalibaca dankookensis</name>
    <dbReference type="NCBI Taxonomy" id="708126"/>
    <lineage>
        <taxon>Bacteria</taxon>
        <taxon>Bacillati</taxon>
        <taxon>Bacillota</taxon>
        <taxon>Bacilli</taxon>
        <taxon>Lactobacillales</taxon>
        <taxon>Carnobacteriaceae</taxon>
        <taxon>Jeotgalibaca</taxon>
    </lineage>
</organism>
<accession>A0A1S6ILW8</accession>
<evidence type="ECO:0000313" key="2">
    <source>
        <dbReference type="Proteomes" id="UP000188993"/>
    </source>
</evidence>
<protein>
    <recommendedName>
        <fullName evidence="3">RNA polymerase sigma-70 region 4 domain-containing protein</fullName>
    </recommendedName>
</protein>
<reference evidence="1 2" key="1">
    <citation type="journal article" date="2014" name="Int. J. Syst. Evol. Microbiol.">
        <title>Jeotgalibaca dankookensis gen. nov., sp. nov., a member of the family Carnobacteriaceae, isolated from seujeot (Korean traditional food).</title>
        <authorList>
            <person name="Lee D.G."/>
            <person name="Trujillo M.E."/>
            <person name="Kang H."/>
            <person name="Ahn T.Y."/>
        </authorList>
    </citation>
    <scope>NUCLEOTIDE SEQUENCE [LARGE SCALE GENOMIC DNA]</scope>
    <source>
        <strain evidence="1 2">EX-07</strain>
    </source>
</reference>
<dbReference type="EMBL" id="CP019728">
    <property type="protein sequence ID" value="AQS52516.1"/>
    <property type="molecule type" value="Genomic_DNA"/>
</dbReference>
<keyword evidence="2" id="KW-1185">Reference proteome</keyword>
<dbReference type="Proteomes" id="UP000188993">
    <property type="component" value="Chromosome"/>
</dbReference>
<dbReference type="AlphaFoldDB" id="A0A1S6ILW8"/>
<dbReference type="RefSeq" id="WP_062467880.1">
    <property type="nucleotide sequence ID" value="NZ_BBYN01000005.1"/>
</dbReference>
<evidence type="ECO:0000313" key="1">
    <source>
        <dbReference type="EMBL" id="AQS52516.1"/>
    </source>
</evidence>
<gene>
    <name evidence="1" type="ORF">BW727_100106</name>
</gene>
<name>A0A1S6ILW8_9LACT</name>
<sequence length="137" mass="16152">MNAKEYLQQAFYLDQLINSKLEQVDQLRLLATKATSTLSDMPKHPHSKQSSLEETVIKIMSLQEEINIDIDKLVDLKRDIMVKIKIVKDSEEQMVLEKRYLCFLPFEQIAIDLNYNIRHIYRLHNKGLDDVTKQFKS</sequence>
<dbReference type="KEGG" id="jda:BW727_100106"/>